<protein>
    <submittedName>
        <fullName evidence="9">WRKY transcription factor 31</fullName>
    </submittedName>
</protein>
<dbReference type="Gene3D" id="2.20.25.80">
    <property type="entry name" value="WRKY domain"/>
    <property type="match status" value="1"/>
</dbReference>
<proteinExistence type="predicted"/>
<dbReference type="Proteomes" id="UP001327560">
    <property type="component" value="Chromosome 7"/>
</dbReference>
<dbReference type="InterPro" id="IPR036576">
    <property type="entry name" value="WRKY_dom_sf"/>
</dbReference>
<dbReference type="GO" id="GO:0005634">
    <property type="term" value="C:nucleus"/>
    <property type="evidence" value="ECO:0007669"/>
    <property type="project" value="UniProtKB-SubCell"/>
</dbReference>
<evidence type="ECO:0000256" key="6">
    <source>
        <dbReference type="SAM" id="Coils"/>
    </source>
</evidence>
<evidence type="ECO:0000256" key="2">
    <source>
        <dbReference type="ARBA" id="ARBA00023015"/>
    </source>
</evidence>
<evidence type="ECO:0000313" key="9">
    <source>
        <dbReference type="EMBL" id="WOL12683.1"/>
    </source>
</evidence>
<dbReference type="SUPFAM" id="SSF118290">
    <property type="entry name" value="WRKY DNA-binding domain"/>
    <property type="match status" value="1"/>
</dbReference>
<dbReference type="PROSITE" id="PS50811">
    <property type="entry name" value="WRKY"/>
    <property type="match status" value="1"/>
</dbReference>
<dbReference type="InterPro" id="IPR003657">
    <property type="entry name" value="WRKY_dom"/>
</dbReference>
<feature type="region of interest" description="Disordered" evidence="7">
    <location>
        <begin position="105"/>
        <end position="191"/>
    </location>
</feature>
<evidence type="ECO:0000256" key="3">
    <source>
        <dbReference type="ARBA" id="ARBA00023125"/>
    </source>
</evidence>
<gene>
    <name evidence="9" type="ORF">Cni_G21450</name>
</gene>
<keyword evidence="4" id="KW-0804">Transcription</keyword>
<dbReference type="PANTHER" id="PTHR31429">
    <property type="entry name" value="WRKY TRANSCRIPTION FACTOR 36-RELATED"/>
    <property type="match status" value="1"/>
</dbReference>
<feature type="region of interest" description="Disordered" evidence="7">
    <location>
        <begin position="429"/>
        <end position="458"/>
    </location>
</feature>
<dbReference type="Pfam" id="PF03106">
    <property type="entry name" value="WRKY"/>
    <property type="match status" value="1"/>
</dbReference>
<evidence type="ECO:0000256" key="4">
    <source>
        <dbReference type="ARBA" id="ARBA00023163"/>
    </source>
</evidence>
<dbReference type="GO" id="GO:0003700">
    <property type="term" value="F:DNA-binding transcription factor activity"/>
    <property type="evidence" value="ECO:0007669"/>
    <property type="project" value="InterPro"/>
</dbReference>
<evidence type="ECO:0000256" key="5">
    <source>
        <dbReference type="ARBA" id="ARBA00023242"/>
    </source>
</evidence>
<accession>A0AAQ3KT57</accession>
<dbReference type="GO" id="GO:0043565">
    <property type="term" value="F:sequence-specific DNA binding"/>
    <property type="evidence" value="ECO:0007669"/>
    <property type="project" value="InterPro"/>
</dbReference>
<dbReference type="AlphaFoldDB" id="A0AAQ3KT57"/>
<dbReference type="SMART" id="SM00774">
    <property type="entry name" value="WRKY"/>
    <property type="match status" value="1"/>
</dbReference>
<keyword evidence="10" id="KW-1185">Reference proteome</keyword>
<dbReference type="InterPro" id="IPR044810">
    <property type="entry name" value="WRKY_plant"/>
</dbReference>
<feature type="coiled-coil region" evidence="6">
    <location>
        <begin position="41"/>
        <end position="82"/>
    </location>
</feature>
<dbReference type="PANTHER" id="PTHR31429:SF106">
    <property type="entry name" value="WRKY TRANSCRIPTION FACTOR 31-RELATED"/>
    <property type="match status" value="1"/>
</dbReference>
<feature type="domain" description="WRKY" evidence="8">
    <location>
        <begin position="192"/>
        <end position="258"/>
    </location>
</feature>
<evidence type="ECO:0000313" key="10">
    <source>
        <dbReference type="Proteomes" id="UP001327560"/>
    </source>
</evidence>
<keyword evidence="6" id="KW-0175">Coiled coil</keyword>
<sequence length="458" mass="49869">MSQHDGAGDGKRAHGRLSSLIERVDSDPLIHESIDVNLDQLAAVQGELQCIKDENQKLKIMVEQLNTMCNALKVKLARMQLRLPDVVDDDKNKLNINEYEGHIAQRSLRDTSPNSSTLRSQSEVGSADCSLHKRRQDKGIVPQEQELNSGKSPGDHGWNPNKAPRLSSPPKPAEQAQDSTMQRARVSVRVRTEATTVPDGCQWRKYGQKTAKGNPCPRAYYRCTMSERCPVRKQVQRCAEDKTILISTYEGTHSHLLPTAAQVMANTTSAAASILLSGSMPSSGDTMMNTSLLARTILPCSPSIGTVSASASFPTVTLDLTLTQNQSALQLQRPPAAQFPVPFPPQLPSQVPQLFGQQVLENQTQFVGLQMPPEMSAAAQLAHEKVQAMLPQSLAENIAALKRDPSFDDWVSRMVAYFMGSAGAGVTDQIGSTAGGNGDTSNKNQNQEAEHFQHPGDQ</sequence>
<keyword evidence="3" id="KW-0238">DNA-binding</keyword>
<feature type="compositionally biased region" description="Basic and acidic residues" evidence="7">
    <location>
        <begin position="448"/>
        <end position="458"/>
    </location>
</feature>
<feature type="compositionally biased region" description="Polar residues" evidence="7">
    <location>
        <begin position="110"/>
        <end position="124"/>
    </location>
</feature>
<name>A0AAQ3KT57_9LILI</name>
<evidence type="ECO:0000256" key="7">
    <source>
        <dbReference type="SAM" id="MobiDB-lite"/>
    </source>
</evidence>
<dbReference type="EMBL" id="CP136896">
    <property type="protein sequence ID" value="WOL12683.1"/>
    <property type="molecule type" value="Genomic_DNA"/>
</dbReference>
<organism evidence="9 10">
    <name type="scientific">Canna indica</name>
    <name type="common">Indian-shot</name>
    <dbReference type="NCBI Taxonomy" id="4628"/>
    <lineage>
        <taxon>Eukaryota</taxon>
        <taxon>Viridiplantae</taxon>
        <taxon>Streptophyta</taxon>
        <taxon>Embryophyta</taxon>
        <taxon>Tracheophyta</taxon>
        <taxon>Spermatophyta</taxon>
        <taxon>Magnoliopsida</taxon>
        <taxon>Liliopsida</taxon>
        <taxon>Zingiberales</taxon>
        <taxon>Cannaceae</taxon>
        <taxon>Canna</taxon>
    </lineage>
</organism>
<comment type="subcellular location">
    <subcellularLocation>
        <location evidence="1">Nucleus</location>
    </subcellularLocation>
</comment>
<keyword evidence="2" id="KW-0805">Transcription regulation</keyword>
<evidence type="ECO:0000256" key="1">
    <source>
        <dbReference type="ARBA" id="ARBA00004123"/>
    </source>
</evidence>
<keyword evidence="5" id="KW-0539">Nucleus</keyword>
<reference evidence="9 10" key="1">
    <citation type="submission" date="2023-10" db="EMBL/GenBank/DDBJ databases">
        <title>Chromosome-scale genome assembly provides insights into flower coloration mechanisms of Canna indica.</title>
        <authorList>
            <person name="Li C."/>
        </authorList>
    </citation>
    <scope>NUCLEOTIDE SEQUENCE [LARGE SCALE GENOMIC DNA]</scope>
    <source>
        <tissue evidence="9">Flower</tissue>
    </source>
</reference>
<evidence type="ECO:0000259" key="8">
    <source>
        <dbReference type="PROSITE" id="PS50811"/>
    </source>
</evidence>